<evidence type="ECO:0000256" key="3">
    <source>
        <dbReference type="ARBA" id="ARBA00023136"/>
    </source>
</evidence>
<comment type="caution">
    <text evidence="5">The sequence shown here is derived from an EMBL/GenBank/DDBJ whole genome shotgun (WGS) entry which is preliminary data.</text>
</comment>
<dbReference type="PANTHER" id="PTHR30332">
    <property type="entry name" value="PROBABLE GENERAL SECRETION PATHWAY PROTEIN D"/>
    <property type="match status" value="1"/>
</dbReference>
<dbReference type="AlphaFoldDB" id="X1L9U3"/>
<evidence type="ECO:0000256" key="2">
    <source>
        <dbReference type="ARBA" id="ARBA00022729"/>
    </source>
</evidence>
<organism evidence="5">
    <name type="scientific">marine sediment metagenome</name>
    <dbReference type="NCBI Taxonomy" id="412755"/>
    <lineage>
        <taxon>unclassified sequences</taxon>
        <taxon>metagenomes</taxon>
        <taxon>ecological metagenomes</taxon>
    </lineage>
</organism>
<gene>
    <name evidence="5" type="ORF">S06H3_07552</name>
</gene>
<protein>
    <recommendedName>
        <fullName evidence="4">Type II/III secretion system secretin-like domain-containing protein</fullName>
    </recommendedName>
</protein>
<proteinExistence type="predicted"/>
<sequence>VPRVTRRSARTRVRVGLGQTVAIAGLSEEVQREIKSKVWGLGDIPVIDFLFSTKYVVDRKTELVIFVTPYVLPEELPSAQVALAAAIWNTWSPKPKYAIESRQFSPKIYLGFSGCFGETQGESQYQAEVGYAPFYGWSLSGGYGLFEREDYKLSFFEAQLQKEMVKIRENLYTSFSYRRREGKPRVDMGKDEFQQNVYSLSLKETNSLTRNLQLMGEVILTYVEEEGDSSPAISTVSVGPMYYLRGGLSLSGRYDYISSKQREYRQQGYAVEIEYRSPGKGWAFTAGYRDSDQESIRYLVGSEPPTKGYYATIKLFKISSLG</sequence>
<reference evidence="5" key="1">
    <citation type="journal article" date="2014" name="Front. Microbiol.">
        <title>High frequency of phylogenetically diverse reductive dehalogenase-homologous genes in deep subseafloor sedimentary metagenomes.</title>
        <authorList>
            <person name="Kawai M."/>
            <person name="Futagami T."/>
            <person name="Toyoda A."/>
            <person name="Takaki Y."/>
            <person name="Nishi S."/>
            <person name="Hori S."/>
            <person name="Arai W."/>
            <person name="Tsubouchi T."/>
            <person name="Morono Y."/>
            <person name="Uchiyama I."/>
            <person name="Ito T."/>
            <person name="Fujiyama A."/>
            <person name="Inagaki F."/>
            <person name="Takami H."/>
        </authorList>
    </citation>
    <scope>NUCLEOTIDE SEQUENCE</scope>
    <source>
        <strain evidence="5">Expedition CK06-06</strain>
    </source>
</reference>
<feature type="non-terminal residue" evidence="5">
    <location>
        <position position="1"/>
    </location>
</feature>
<dbReference type="GO" id="GO:0016020">
    <property type="term" value="C:membrane"/>
    <property type="evidence" value="ECO:0007669"/>
    <property type="project" value="UniProtKB-SubCell"/>
</dbReference>
<evidence type="ECO:0000259" key="4">
    <source>
        <dbReference type="Pfam" id="PF00263"/>
    </source>
</evidence>
<keyword evidence="3" id="KW-0472">Membrane</keyword>
<evidence type="ECO:0000313" key="5">
    <source>
        <dbReference type="EMBL" id="GAH99189.1"/>
    </source>
</evidence>
<evidence type="ECO:0000256" key="1">
    <source>
        <dbReference type="ARBA" id="ARBA00004370"/>
    </source>
</evidence>
<dbReference type="EMBL" id="BARV01003070">
    <property type="protein sequence ID" value="GAH99189.1"/>
    <property type="molecule type" value="Genomic_DNA"/>
</dbReference>
<dbReference type="PANTHER" id="PTHR30332:SF24">
    <property type="entry name" value="SECRETIN GSPD-RELATED"/>
    <property type="match status" value="1"/>
</dbReference>
<dbReference type="InterPro" id="IPR050810">
    <property type="entry name" value="Bact_Secretion_Sys_Channel"/>
</dbReference>
<name>X1L9U3_9ZZZZ</name>
<comment type="subcellular location">
    <subcellularLocation>
        <location evidence="1">Membrane</location>
    </subcellularLocation>
</comment>
<dbReference type="SUPFAM" id="SSF56935">
    <property type="entry name" value="Porins"/>
    <property type="match status" value="1"/>
</dbReference>
<accession>X1L9U3</accession>
<dbReference type="GO" id="GO:0015627">
    <property type="term" value="C:type II protein secretion system complex"/>
    <property type="evidence" value="ECO:0007669"/>
    <property type="project" value="TreeGrafter"/>
</dbReference>
<dbReference type="GO" id="GO:0009306">
    <property type="term" value="P:protein secretion"/>
    <property type="evidence" value="ECO:0007669"/>
    <property type="project" value="InterPro"/>
</dbReference>
<feature type="domain" description="Type II/III secretion system secretin-like" evidence="4">
    <location>
        <begin position="2"/>
        <end position="72"/>
    </location>
</feature>
<dbReference type="InterPro" id="IPR004846">
    <property type="entry name" value="T2SS/T3SS_dom"/>
</dbReference>
<keyword evidence="2" id="KW-0732">Signal</keyword>
<dbReference type="Pfam" id="PF00263">
    <property type="entry name" value="Secretin"/>
    <property type="match status" value="1"/>
</dbReference>